<gene>
    <name evidence="6" type="primary">rnpA</name>
    <name evidence="7" type="ORF">HMPREF9448_02600</name>
</gene>
<dbReference type="HAMAP" id="MF_00227">
    <property type="entry name" value="RNase_P"/>
    <property type="match status" value="1"/>
</dbReference>
<evidence type="ECO:0000256" key="1">
    <source>
        <dbReference type="ARBA" id="ARBA00022694"/>
    </source>
</evidence>
<evidence type="ECO:0000313" key="7">
    <source>
        <dbReference type="EMBL" id="EJZ61924.1"/>
    </source>
</evidence>
<dbReference type="HOGENOM" id="CLU_117179_1_1_10"/>
<dbReference type="GO" id="GO:0001682">
    <property type="term" value="P:tRNA 5'-leader removal"/>
    <property type="evidence" value="ECO:0007669"/>
    <property type="project" value="UniProtKB-UniRule"/>
</dbReference>
<proteinExistence type="inferred from homology"/>
<dbReference type="EC" id="3.1.26.5" evidence="6"/>
<dbReference type="GO" id="GO:0000049">
    <property type="term" value="F:tRNA binding"/>
    <property type="evidence" value="ECO:0007669"/>
    <property type="project" value="UniProtKB-UniRule"/>
</dbReference>
<keyword evidence="5 6" id="KW-0694">RNA-binding</keyword>
<keyword evidence="4 6" id="KW-0378">Hydrolase</keyword>
<evidence type="ECO:0000313" key="8">
    <source>
        <dbReference type="Proteomes" id="UP000006044"/>
    </source>
</evidence>
<comment type="similarity">
    <text evidence="6">Belongs to the RnpA family.</text>
</comment>
<sequence>MNDHKLPKNEKLCSRTAIDRLFAEGSSFIVYPIRVVYRIDDSESAPPRFFINIPKRNFKRAVKRVYLRRRIREAYRLNKQILTEPLSRQSRTAHLAFLYLDKNLNDFHFIEKKVVEILERLARKIESQQTPS</sequence>
<dbReference type="InterPro" id="IPR014721">
    <property type="entry name" value="Ribsml_uS5_D2-typ_fold_subgr"/>
</dbReference>
<keyword evidence="1 6" id="KW-0819">tRNA processing</keyword>
<comment type="function">
    <text evidence="6">RNaseP catalyzes the removal of the 5'-leader sequence from pre-tRNA to produce the mature 5'-terminus. It can also cleave other RNA substrates such as 4.5S RNA. The protein component plays an auxiliary but essential role in vivo by binding to the 5'-leader sequence and broadening the substrate specificity of the ribozyme.</text>
</comment>
<dbReference type="STRING" id="742726.HMPREF9448_02600"/>
<comment type="catalytic activity">
    <reaction evidence="6">
        <text>Endonucleolytic cleavage of RNA, removing 5'-extranucleotides from tRNA precursor.</text>
        <dbReference type="EC" id="3.1.26.5"/>
    </reaction>
</comment>
<comment type="subunit">
    <text evidence="6">Consists of a catalytic RNA component (M1 or rnpB) and a protein subunit.</text>
</comment>
<keyword evidence="2 6" id="KW-0540">Nuclease</keyword>
<comment type="caution">
    <text evidence="7">The sequence shown here is derived from an EMBL/GenBank/DDBJ whole genome shotgun (WGS) entry which is preliminary data.</text>
</comment>
<evidence type="ECO:0000256" key="5">
    <source>
        <dbReference type="ARBA" id="ARBA00022884"/>
    </source>
</evidence>
<dbReference type="AlphaFoldDB" id="K0X2V5"/>
<dbReference type="eggNOG" id="COG0594">
    <property type="taxonomic scope" value="Bacteria"/>
</dbReference>
<evidence type="ECO:0000256" key="2">
    <source>
        <dbReference type="ARBA" id="ARBA00022722"/>
    </source>
</evidence>
<dbReference type="GO" id="GO:0004526">
    <property type="term" value="F:ribonuclease P activity"/>
    <property type="evidence" value="ECO:0007669"/>
    <property type="project" value="UniProtKB-UniRule"/>
</dbReference>
<dbReference type="Gene3D" id="3.30.230.10">
    <property type="match status" value="1"/>
</dbReference>
<evidence type="ECO:0000256" key="4">
    <source>
        <dbReference type="ARBA" id="ARBA00022801"/>
    </source>
</evidence>
<dbReference type="Pfam" id="PF00825">
    <property type="entry name" value="Ribonuclease_P"/>
    <property type="match status" value="1"/>
</dbReference>
<evidence type="ECO:0000256" key="3">
    <source>
        <dbReference type="ARBA" id="ARBA00022759"/>
    </source>
</evidence>
<dbReference type="EMBL" id="ADLE01000018">
    <property type="protein sequence ID" value="EJZ61924.1"/>
    <property type="molecule type" value="Genomic_DNA"/>
</dbReference>
<dbReference type="OrthoDB" id="1524972at2"/>
<evidence type="ECO:0000256" key="6">
    <source>
        <dbReference type="HAMAP-Rule" id="MF_00227"/>
    </source>
</evidence>
<keyword evidence="3 6" id="KW-0255">Endonuclease</keyword>
<dbReference type="InterPro" id="IPR020568">
    <property type="entry name" value="Ribosomal_Su5_D2-typ_SF"/>
</dbReference>
<keyword evidence="8" id="KW-1185">Reference proteome</keyword>
<dbReference type="Proteomes" id="UP000006044">
    <property type="component" value="Unassembled WGS sequence"/>
</dbReference>
<organism evidence="7 8">
    <name type="scientific">Barnesiella intestinihominis YIT 11860</name>
    <dbReference type="NCBI Taxonomy" id="742726"/>
    <lineage>
        <taxon>Bacteria</taxon>
        <taxon>Pseudomonadati</taxon>
        <taxon>Bacteroidota</taxon>
        <taxon>Bacteroidia</taxon>
        <taxon>Bacteroidales</taxon>
        <taxon>Barnesiellaceae</taxon>
        <taxon>Barnesiella</taxon>
    </lineage>
</organism>
<name>K0X2V5_9BACT</name>
<reference evidence="7 8" key="1">
    <citation type="submission" date="2012-08" db="EMBL/GenBank/DDBJ databases">
        <title>The Genome Sequence of Barnesiella intestinihominis YIT 11860.</title>
        <authorList>
            <consortium name="The Broad Institute Genome Sequencing Platform"/>
            <person name="Earl A."/>
            <person name="Ward D."/>
            <person name="Feldgarden M."/>
            <person name="Gevers D."/>
            <person name="Morotomi M."/>
            <person name="Walker B."/>
            <person name="Young S.K."/>
            <person name="Zeng Q."/>
            <person name="Gargeya S."/>
            <person name="Fitzgerald M."/>
            <person name="Haas B."/>
            <person name="Abouelleil A."/>
            <person name="Alvarado L."/>
            <person name="Arachchi H.M."/>
            <person name="Berlin A.M."/>
            <person name="Chapman S.B."/>
            <person name="Goldberg J."/>
            <person name="Griggs A."/>
            <person name="Gujja S."/>
            <person name="Hansen M."/>
            <person name="Howarth C."/>
            <person name="Imamovic A."/>
            <person name="Larimer J."/>
            <person name="McCowen C."/>
            <person name="Montmayeur A."/>
            <person name="Murphy C."/>
            <person name="Neiman D."/>
            <person name="Pearson M."/>
            <person name="Priest M."/>
            <person name="Roberts A."/>
            <person name="Saif S."/>
            <person name="Shea T."/>
            <person name="Sisk P."/>
            <person name="Sykes S."/>
            <person name="Wortman J."/>
            <person name="Nusbaum C."/>
            <person name="Birren B."/>
        </authorList>
    </citation>
    <scope>NUCLEOTIDE SEQUENCE [LARGE SCALE GENOMIC DNA]</scope>
    <source>
        <strain evidence="7 8">YIT 11860</strain>
    </source>
</reference>
<protein>
    <recommendedName>
        <fullName evidence="6">Ribonuclease P protein component</fullName>
        <shortName evidence="6">RNase P protein</shortName>
        <shortName evidence="6">RNaseP protein</shortName>
        <ecNumber evidence="6">3.1.26.5</ecNumber>
    </recommendedName>
    <alternativeName>
        <fullName evidence="6">Protein C5</fullName>
    </alternativeName>
</protein>
<accession>K0X2V5</accession>
<dbReference type="GeneID" id="77849780"/>
<dbReference type="RefSeq" id="WP_008862978.1">
    <property type="nucleotide sequence ID" value="NZ_JH815206.1"/>
</dbReference>
<dbReference type="InterPro" id="IPR000100">
    <property type="entry name" value="RNase_P"/>
</dbReference>
<dbReference type="SUPFAM" id="SSF54211">
    <property type="entry name" value="Ribosomal protein S5 domain 2-like"/>
    <property type="match status" value="1"/>
</dbReference>